<dbReference type="Proteomes" id="UP000664032">
    <property type="component" value="Unassembled WGS sequence"/>
</dbReference>
<proteinExistence type="predicted"/>
<accession>A0ACB8H2Z6</accession>
<sequence>MLEASISKRRPQFEHQRQIWPYEIAETNNQHRVGPVSSVKELVISNARAVAFALFASHMINKTTTTNDQMQWCNGSDNTCHRQG</sequence>
<comment type="caution">
    <text evidence="1">The sequence shown here is derived from an EMBL/GenBank/DDBJ whole genome shotgun (WGS) entry which is preliminary data.</text>
</comment>
<evidence type="ECO:0000313" key="1">
    <source>
        <dbReference type="EMBL" id="KAH9481871.1"/>
    </source>
</evidence>
<organism evidence="1 2">
    <name type="scientific">Psilocybe cubensis</name>
    <name type="common">Psychedelic mushroom</name>
    <name type="synonym">Stropharia cubensis</name>
    <dbReference type="NCBI Taxonomy" id="181762"/>
    <lineage>
        <taxon>Eukaryota</taxon>
        <taxon>Fungi</taxon>
        <taxon>Dikarya</taxon>
        <taxon>Basidiomycota</taxon>
        <taxon>Agaricomycotina</taxon>
        <taxon>Agaricomycetes</taxon>
        <taxon>Agaricomycetidae</taxon>
        <taxon>Agaricales</taxon>
        <taxon>Agaricineae</taxon>
        <taxon>Strophariaceae</taxon>
        <taxon>Psilocybe</taxon>
    </lineage>
</organism>
<evidence type="ECO:0000313" key="2">
    <source>
        <dbReference type="Proteomes" id="UP000664032"/>
    </source>
</evidence>
<reference evidence="1" key="1">
    <citation type="submission" date="2021-10" db="EMBL/GenBank/DDBJ databases">
        <title>Psilocybe cubensis genome.</title>
        <authorList>
            <person name="Mckernan K.J."/>
            <person name="Crawford S."/>
            <person name="Trippe A."/>
            <person name="Kane L.T."/>
            <person name="Mclaughlin S."/>
        </authorList>
    </citation>
    <scope>NUCLEOTIDE SEQUENCE</scope>
    <source>
        <strain evidence="1">MGC-MH-2018</strain>
    </source>
</reference>
<keyword evidence="2" id="KW-1185">Reference proteome</keyword>
<protein>
    <submittedName>
        <fullName evidence="1">Uncharacterized protein</fullName>
    </submittedName>
</protein>
<gene>
    <name evidence="1" type="ORF">JR316_0006401</name>
</gene>
<dbReference type="EMBL" id="JAFIQS020000005">
    <property type="protein sequence ID" value="KAH9481871.1"/>
    <property type="molecule type" value="Genomic_DNA"/>
</dbReference>
<name>A0ACB8H2Z6_PSICU</name>